<accession>A0ACB9UPD7</accession>
<gene>
    <name evidence="1" type="ORF">MJG53_011655</name>
</gene>
<sequence>MQPALLTSPATPESQAPKRTRSPVTTETTLTPSRRGKEVKGRPSQFRFRFRDPACCRKVARCGRALGEGSVVPGSPAVAAAAMAASTAAGKQRIPKVAKVKNKAPAEVQITAEQLLREAKERELELLPPPPQQKITDEEELNDYKLRKRKTFEDNIRKNRTVISNWIKYAQWEESLKEIQRARSIYERALDVDYRNITLWLKYAEMEMKNRQVNHARNIWDRAITTLPRVNQFWYKYTYMEEMLGNVAGARQVFERWMEWRPEEQAWHSYINFELRYKEVDRARTIYERYILWMEKHGYFAHARKVYERAVEFFGDEHMDEHLYVAFAKFEENQKEFERVRVIYKYALDRISKQEAQELFKNYTIFEKKFGDRRGIEDIIVSKRRFQYEEEVKANPHNYDAWFDYLRLVESDAEAETVREVYERAIANVPPVQEKRHWKRYIYLWINYALYEELEAKDPERTRQVYQASLELIPHKKFTFAKMWLLYAQFEIRQKNLPFARRALGTSIGKCPKNKLFKGYIELELQLREFDRCRKLYEKFLEFGPENCTSWIKFAELETILGDIERARAIYELAISQPRLDMPEVLWKSYIDFEIEQEETERTRNLYRRLLQRTQHVKVWISFAQFELSSGKEGSLAKCRQIYEEANKTMRNCEEKEERLMLLESWRSFEDEFGTASDKERVDKLMPEKVKKRRKVQADDGSDAGWEEYYDYIFPEDAANQPNLKLLAMAKLWKKQQQEKEAGEQDPDGDAAEREAGPSCSY</sequence>
<name>A0ACB9UPD7_9CETA</name>
<dbReference type="EMBL" id="CM043038">
    <property type="protein sequence ID" value="KAI4575452.1"/>
    <property type="molecule type" value="Genomic_DNA"/>
</dbReference>
<protein>
    <submittedName>
        <fullName evidence="1">Uncharacterized protein</fullName>
    </submittedName>
</protein>
<dbReference type="Proteomes" id="UP001057279">
    <property type="component" value="Linkage Group LG13"/>
</dbReference>
<organism evidence="1 2">
    <name type="scientific">Ovis ammon polii x Ovis aries</name>
    <dbReference type="NCBI Taxonomy" id="2918886"/>
    <lineage>
        <taxon>Eukaryota</taxon>
        <taxon>Metazoa</taxon>
        <taxon>Chordata</taxon>
        <taxon>Craniata</taxon>
        <taxon>Vertebrata</taxon>
        <taxon>Euteleostomi</taxon>
        <taxon>Mammalia</taxon>
        <taxon>Eutheria</taxon>
        <taxon>Laurasiatheria</taxon>
        <taxon>Artiodactyla</taxon>
        <taxon>Ruminantia</taxon>
        <taxon>Pecora</taxon>
        <taxon>Bovidae</taxon>
        <taxon>Caprinae</taxon>
        <taxon>Ovis</taxon>
    </lineage>
</organism>
<evidence type="ECO:0000313" key="1">
    <source>
        <dbReference type="EMBL" id="KAI4575452.1"/>
    </source>
</evidence>
<evidence type="ECO:0000313" key="2">
    <source>
        <dbReference type="Proteomes" id="UP001057279"/>
    </source>
</evidence>
<comment type="caution">
    <text evidence="1">The sequence shown here is derived from an EMBL/GenBank/DDBJ whole genome shotgun (WGS) entry which is preliminary data.</text>
</comment>
<keyword evidence="2" id="KW-1185">Reference proteome</keyword>
<proteinExistence type="predicted"/>
<reference evidence="1" key="1">
    <citation type="submission" date="2022-03" db="EMBL/GenBank/DDBJ databases">
        <title>Genomic analyses of argali, domestic sheep and their hybrids provide insights into chromosomal evolution, heterosis and genetic basis of agronomic traits.</title>
        <authorList>
            <person name="Li M."/>
        </authorList>
    </citation>
    <scope>NUCLEOTIDE SEQUENCE</scope>
    <source>
        <strain evidence="1">F1 hybrid</strain>
    </source>
</reference>